<comment type="caution">
    <text evidence="1">The sequence shown here is derived from an EMBL/GenBank/DDBJ whole genome shotgun (WGS) entry which is preliminary data.</text>
</comment>
<gene>
    <name evidence="1" type="ORF">D779_3211</name>
</gene>
<dbReference type="PIRSF" id="PIRSF033563">
    <property type="entry name" value="UCP033563"/>
    <property type="match status" value="1"/>
</dbReference>
<dbReference type="Pfam" id="PF06245">
    <property type="entry name" value="DUF1015"/>
    <property type="match status" value="1"/>
</dbReference>
<organism evidence="1 2">
    <name type="scientific">Imhoffiella purpurea</name>
    <dbReference type="NCBI Taxonomy" id="1249627"/>
    <lineage>
        <taxon>Bacteria</taxon>
        <taxon>Pseudomonadati</taxon>
        <taxon>Pseudomonadota</taxon>
        <taxon>Gammaproteobacteria</taxon>
        <taxon>Chromatiales</taxon>
        <taxon>Chromatiaceae</taxon>
        <taxon>Imhoffiella</taxon>
    </lineage>
</organism>
<dbReference type="eggNOG" id="COG4198">
    <property type="taxonomic scope" value="Bacteria"/>
</dbReference>
<proteinExistence type="predicted"/>
<dbReference type="RefSeq" id="WP_043756122.1">
    <property type="nucleotide sequence ID" value="NZ_AONC01000054.1"/>
</dbReference>
<dbReference type="EMBL" id="AONC01000054">
    <property type="protein sequence ID" value="EXJ13904.1"/>
    <property type="molecule type" value="Genomic_DNA"/>
</dbReference>
<sequence length="403" mass="43901">MSLITPFAGLRPAPERAADVAAPPYDVMSAAEARRMVEGRPWSFLHISRAEVDLPEGTDPYASEVYAKARANLDAMLAAGVLIRDPAPCYYVYRLTMGGHRQIGLVASASVAAYDDGRIKKHEFTRPAKEDDRVRQIEALSAQTGPVFLVYRATPAIDDRLAEIGATPPEVDVTAADGVRHELWTLSDPSVIAQLSASFEALDALYIADGHHRSAAASRVAAARSKDEGFLSVIFPHDQMRILDYNRVVRDLNGLAPEDLLERLAASFRVEPSAEPVKPARSGEFGMYLKGTWYRLTLDPDRIPGDDPVARLDVSLLQNHLIGPILGIQDPRRDDRIDFVGGIRGLNALVQRVDSGEMALALALHPTGMDDLMAVADAGHVMPPKSTWFEPKLADGLVSLVLD</sequence>
<keyword evidence="2" id="KW-1185">Reference proteome</keyword>
<evidence type="ECO:0008006" key="3">
    <source>
        <dbReference type="Google" id="ProtNLM"/>
    </source>
</evidence>
<name>W9V3L5_9GAMM</name>
<dbReference type="STRING" id="1249627.D779_3211"/>
<dbReference type="OrthoDB" id="9781616at2"/>
<protein>
    <recommendedName>
        <fullName evidence="3">DUF1015 domain-containing protein</fullName>
    </recommendedName>
</protein>
<reference evidence="1 2" key="1">
    <citation type="submission" date="2012-11" db="EMBL/GenBank/DDBJ databases">
        <title>Genome assembly of Thiorhodococcus sp. AK35.</title>
        <authorList>
            <person name="Nupur N."/>
            <person name="Khatri I."/>
            <person name="Subramanian S."/>
            <person name="Pinnaka A."/>
        </authorList>
    </citation>
    <scope>NUCLEOTIDE SEQUENCE [LARGE SCALE GENOMIC DNA]</scope>
    <source>
        <strain evidence="1 2">AK35</strain>
    </source>
</reference>
<dbReference type="InterPro" id="IPR008323">
    <property type="entry name" value="UCP033563"/>
</dbReference>
<dbReference type="PANTHER" id="PTHR36454">
    <property type="entry name" value="LMO2823 PROTEIN"/>
    <property type="match status" value="1"/>
</dbReference>
<accession>W9V3L5</accession>
<dbReference type="AlphaFoldDB" id="W9V3L5"/>
<dbReference type="PANTHER" id="PTHR36454:SF1">
    <property type="entry name" value="DUF1015 DOMAIN-CONTAINING PROTEIN"/>
    <property type="match status" value="1"/>
</dbReference>
<evidence type="ECO:0000313" key="1">
    <source>
        <dbReference type="EMBL" id="EXJ13904.1"/>
    </source>
</evidence>
<dbReference type="Proteomes" id="UP000019460">
    <property type="component" value="Unassembled WGS sequence"/>
</dbReference>
<evidence type="ECO:0000313" key="2">
    <source>
        <dbReference type="Proteomes" id="UP000019460"/>
    </source>
</evidence>